<reference evidence="1 2" key="1">
    <citation type="submission" date="2016-11" db="EMBL/GenBank/DDBJ databases">
        <authorList>
            <person name="Jaros S."/>
            <person name="Januszkiewicz K."/>
            <person name="Wedrychowicz H."/>
        </authorList>
    </citation>
    <scope>NUCLEOTIDE SEQUENCE [LARGE SCALE GENOMIC DNA]</scope>
    <source>
        <strain evidence="1 2">DSM 17137</strain>
    </source>
</reference>
<dbReference type="AlphaFoldDB" id="A0A1M5FRR8"/>
<evidence type="ECO:0000313" key="2">
    <source>
        <dbReference type="Proteomes" id="UP000184533"/>
    </source>
</evidence>
<sequence>MDTDSDKAQNLQELFGSFRAEWLEHRLYSLFSEPEYFPTLRDKRPCALVGGRGSGKTTVLRCMSYEGQFALSGESIEAFDKSDFIGLYFRVNTPHVTAFSGPDLSDLDWRKLFSHYINLIICEQIAAFACWYSHKADEEHLLSASACRRISATLGVAEVVGVKDLLGSIRSAIHEIELYINNIDVKRPALSMLQRPIEQFIAELRSTDYFSSKTIYIIVDEYENLLDYQQIIVNTLIKHSGSGYVFKLGVRELGWRTKSTLNENEQLISPADYELISIEERLGPNFREFSRRVCEARLSDWYAKYGMQHLALKDLLPNLTYEDEAIRLGVVEQVKDIKAQMKRLTLRRPLEEIHPLVLFVFQALNPGNLGAAIAEIADFAAGQVDKKERYNNYKYAMLFKISGPKSDISKYYCGNAVFATISSSNIRFYLQLVAESMSLQLRSGKAVSEPISPEDQTKAARAIGLRYLNELEGMTARGAQIVKLLLGFGRLFQILSMNPIGGKPECTQFQLTPTGRDGSNYEAAKSVLNQAVMHLGFVRHPGTKLSTVADTREWDYSLHPIFAPYFNFSHRRKRKMDVRDIDVLAMIDKPKDTIRALLKDRSDLAEQDAPVQLRLFEEYLSG</sequence>
<dbReference type="Proteomes" id="UP000184533">
    <property type="component" value="Unassembled WGS sequence"/>
</dbReference>
<dbReference type="EMBL" id="FQVC01000018">
    <property type="protein sequence ID" value="SHF93861.1"/>
    <property type="molecule type" value="Genomic_DNA"/>
</dbReference>
<protein>
    <submittedName>
        <fullName evidence="1">Uncharacterized protein</fullName>
    </submittedName>
</protein>
<organism evidence="1 2">
    <name type="scientific">Devosia limi DSM 17137</name>
    <dbReference type="NCBI Taxonomy" id="1121477"/>
    <lineage>
        <taxon>Bacteria</taxon>
        <taxon>Pseudomonadati</taxon>
        <taxon>Pseudomonadota</taxon>
        <taxon>Alphaproteobacteria</taxon>
        <taxon>Hyphomicrobiales</taxon>
        <taxon>Devosiaceae</taxon>
        <taxon>Devosia</taxon>
    </lineage>
</organism>
<dbReference type="InterPro" id="IPR056955">
    <property type="entry name" value="ORC-CDC6-like"/>
</dbReference>
<dbReference type="Pfam" id="PF24389">
    <property type="entry name" value="ORC-CDC6-like"/>
    <property type="match status" value="1"/>
</dbReference>
<name>A0A1M5FRR8_9HYPH</name>
<evidence type="ECO:0000313" key="1">
    <source>
        <dbReference type="EMBL" id="SHF93861.1"/>
    </source>
</evidence>
<proteinExistence type="predicted"/>
<dbReference type="RefSeq" id="WP_052950308.1">
    <property type="nucleotide sequence ID" value="NZ_FQVC01000018.1"/>
</dbReference>
<accession>A0A1M5FRR8</accession>
<dbReference type="OrthoDB" id="8311018at2"/>
<gene>
    <name evidence="1" type="ORF">SAMN02745223_03936</name>
</gene>